<reference evidence="3" key="2">
    <citation type="submission" date="2025-08" db="UniProtKB">
        <authorList>
            <consortium name="RefSeq"/>
        </authorList>
    </citation>
    <scope>IDENTIFICATION</scope>
    <source>
        <tissue evidence="3">Etiolated seedlings</tissue>
    </source>
</reference>
<dbReference type="GeneID" id="101507562"/>
<dbReference type="SUPFAM" id="SSF52540">
    <property type="entry name" value="P-loop containing nucleoside triphosphate hydrolases"/>
    <property type="match status" value="1"/>
</dbReference>
<keyword evidence="2" id="KW-1185">Reference proteome</keyword>
<reference evidence="2" key="1">
    <citation type="journal article" date="2013" name="Nat. Biotechnol.">
        <title>Draft genome sequence of chickpea (Cicer arietinum) provides a resource for trait improvement.</title>
        <authorList>
            <person name="Varshney R.K."/>
            <person name="Song C."/>
            <person name="Saxena R.K."/>
            <person name="Azam S."/>
            <person name="Yu S."/>
            <person name="Sharpe A.G."/>
            <person name="Cannon S."/>
            <person name="Baek J."/>
            <person name="Rosen B.D."/>
            <person name="Tar'an B."/>
            <person name="Millan T."/>
            <person name="Zhang X."/>
            <person name="Ramsay L.D."/>
            <person name="Iwata A."/>
            <person name="Wang Y."/>
            <person name="Nelson W."/>
            <person name="Farmer A.D."/>
            <person name="Gaur P.M."/>
            <person name="Soderlund C."/>
            <person name="Penmetsa R.V."/>
            <person name="Xu C."/>
            <person name="Bharti A.K."/>
            <person name="He W."/>
            <person name="Winter P."/>
            <person name="Zhao S."/>
            <person name="Hane J.K."/>
            <person name="Carrasquilla-Garcia N."/>
            <person name="Condie J.A."/>
            <person name="Upadhyaya H.D."/>
            <person name="Luo M.C."/>
            <person name="Thudi M."/>
            <person name="Gowda C.L."/>
            <person name="Singh N.P."/>
            <person name="Lichtenzveig J."/>
            <person name="Gali K.K."/>
            <person name="Rubio J."/>
            <person name="Nadarajan N."/>
            <person name="Dolezel J."/>
            <person name="Bansal K.C."/>
            <person name="Xu X."/>
            <person name="Edwards D."/>
            <person name="Zhang G."/>
            <person name="Kahl G."/>
            <person name="Gil J."/>
            <person name="Singh K.B."/>
            <person name="Datta S.K."/>
            <person name="Jackson S.A."/>
            <person name="Wang J."/>
            <person name="Cook D.R."/>
        </authorList>
    </citation>
    <scope>NUCLEOTIDE SEQUENCE [LARGE SCALE GENOMIC DNA]</scope>
    <source>
        <strain evidence="2">cv. CDC Frontier</strain>
    </source>
</reference>
<dbReference type="STRING" id="3827.A0A3Q7Y4B7"/>
<feature type="region of interest" description="Disordered" evidence="1">
    <location>
        <begin position="301"/>
        <end position="349"/>
    </location>
</feature>
<feature type="compositionally biased region" description="Low complexity" evidence="1">
    <location>
        <begin position="301"/>
        <end position="315"/>
    </location>
</feature>
<dbReference type="KEGG" id="cam:101507562"/>
<dbReference type="FunFam" id="1.10.8.60:FF:000030">
    <property type="entry name" value="replication factor C subunit 3"/>
    <property type="match status" value="1"/>
</dbReference>
<dbReference type="GO" id="GO:0006261">
    <property type="term" value="P:DNA-templated DNA replication"/>
    <property type="evidence" value="ECO:0007669"/>
    <property type="project" value="TreeGrafter"/>
</dbReference>
<dbReference type="Gene3D" id="1.20.272.10">
    <property type="match status" value="1"/>
</dbReference>
<dbReference type="OrthoDB" id="761538at2759"/>
<dbReference type="AlphaFoldDB" id="A0A3Q7Y4B7"/>
<dbReference type="InterPro" id="IPR008921">
    <property type="entry name" value="DNA_pol3_clamp-load_cplx_C"/>
</dbReference>
<dbReference type="Pfam" id="PF22534">
    <property type="entry name" value="RFC_C"/>
    <property type="match status" value="1"/>
</dbReference>
<feature type="compositionally biased region" description="Basic residues" evidence="1">
    <location>
        <begin position="96"/>
        <end position="105"/>
    </location>
</feature>
<sequence length="753" mass="85833">MEKTRVDNLFPHTPSSIFSTKKGRSGYEPSDTETEWQETPRHERGRKNNTNLSPEETKALTQRNKSPMTLHRRHPSRFEFEVSSSPSVTGSVPNQPRRHHSKSPYKIRIARDDDCDDAYGLNSRRNTSPLPRPDFGRTISPYNRNHEQRTPSNENRKASSGLLELDRKSTKPNYKRAVTAPRLRDQQTLQNTARISKQRENSPFKTPLVKEINEMIAQAKLSKNPTDDYSSAIESTDSIQTGDLFFSRECNALQVKDSSLPKKAQQYGYFSPRPLITTINPISNPSESGNLNMNMKMTRTSSSNVLLSRTTTSTSIRKGGGTGKPSANSSVKSDASAKTTESMRKFTSNRKKNQKDAWFACMKITGNCRISRKSPERRPIVEASLIERAIVVESIPQFWADKHQPASLNGFICNRQDAQLLKELVSQGSLPHILLKGPSGSEKRELAMALLREIYGDACCNLLHDLRHFPIQDKRTMKVSVPITFSTHHMELNINSEPNAKFALMGLIKEISNIYAITPEVSNMNFKSDYKVIILYEVDKAVENIQHMIKWIIDRYSDICKLVICCEDDENIIAPVKNRFKVINIDSPQTHEIIEVLMQIANKEEIDLSMSFAMKIATKSKQNLREAILALEACKAHNYPFSEEQPIPVGWEKIVIEVAVEILADPSFSRLLSIRGKFQMLLLDFVHPKLILLKLVEQLLRRIDTSLKRELYYWHAYYDRRLPPGTTALLKLEEFVAKFMSICRRSSGSRQYV</sequence>
<proteinExistence type="predicted"/>
<dbReference type="PaxDb" id="3827-XP_004512225.1"/>
<accession>A0A3Q7Y4B7</accession>
<dbReference type="Pfam" id="PF21960">
    <property type="entry name" value="RCF1-5-like_lid"/>
    <property type="match status" value="1"/>
</dbReference>
<dbReference type="FunFam" id="3.40.50.300:FF:001503">
    <property type="entry name" value="Replication factor C subunit 3"/>
    <property type="match status" value="1"/>
</dbReference>
<dbReference type="SUPFAM" id="SSF48019">
    <property type="entry name" value="post-AAA+ oligomerization domain-like"/>
    <property type="match status" value="1"/>
</dbReference>
<name>A0A3Q7Y4B7_CICAR</name>
<evidence type="ECO:0000313" key="2">
    <source>
        <dbReference type="Proteomes" id="UP000087171"/>
    </source>
</evidence>
<feature type="compositionally biased region" description="Polar residues" evidence="1">
    <location>
        <begin position="325"/>
        <end position="340"/>
    </location>
</feature>
<dbReference type="GO" id="GO:0006281">
    <property type="term" value="P:DNA repair"/>
    <property type="evidence" value="ECO:0007669"/>
    <property type="project" value="TreeGrafter"/>
</dbReference>
<dbReference type="GO" id="GO:0005634">
    <property type="term" value="C:nucleus"/>
    <property type="evidence" value="ECO:0007669"/>
    <property type="project" value="TreeGrafter"/>
</dbReference>
<dbReference type="InterPro" id="IPR050238">
    <property type="entry name" value="DNA_Rep/Repair_Clamp_Loader"/>
</dbReference>
<evidence type="ECO:0000313" key="3">
    <source>
        <dbReference type="RefSeq" id="XP_027193181.1"/>
    </source>
</evidence>
<feature type="compositionally biased region" description="Low complexity" evidence="1">
    <location>
        <begin position="82"/>
        <end position="93"/>
    </location>
</feature>
<protein>
    <submittedName>
        <fullName evidence="3">Uncharacterized protein LOC101507562</fullName>
    </submittedName>
</protein>
<dbReference type="PANTHER" id="PTHR11669">
    <property type="entry name" value="REPLICATION FACTOR C / DNA POLYMERASE III GAMMA-TAU SUBUNIT"/>
    <property type="match status" value="1"/>
</dbReference>
<feature type="region of interest" description="Disordered" evidence="1">
    <location>
        <begin position="1"/>
        <end position="169"/>
    </location>
</feature>
<dbReference type="GO" id="GO:0005663">
    <property type="term" value="C:DNA replication factor C complex"/>
    <property type="evidence" value="ECO:0007669"/>
    <property type="project" value="TreeGrafter"/>
</dbReference>
<dbReference type="InterPro" id="IPR027417">
    <property type="entry name" value="P-loop_NTPase"/>
</dbReference>
<dbReference type="Gene3D" id="1.10.8.60">
    <property type="match status" value="1"/>
</dbReference>
<dbReference type="RefSeq" id="XP_027193181.1">
    <property type="nucleotide sequence ID" value="XM_027337380.1"/>
</dbReference>
<dbReference type="GO" id="GO:0003677">
    <property type="term" value="F:DNA binding"/>
    <property type="evidence" value="ECO:0007669"/>
    <property type="project" value="InterPro"/>
</dbReference>
<dbReference type="PANTHER" id="PTHR11669:SF25">
    <property type="entry name" value="OS02G0704966 PROTEIN"/>
    <property type="match status" value="1"/>
</dbReference>
<evidence type="ECO:0000256" key="1">
    <source>
        <dbReference type="SAM" id="MobiDB-lite"/>
    </source>
</evidence>
<organism evidence="2 3">
    <name type="scientific">Cicer arietinum</name>
    <name type="common">Chickpea</name>
    <name type="synonym">Garbanzo</name>
    <dbReference type="NCBI Taxonomy" id="3827"/>
    <lineage>
        <taxon>Eukaryota</taxon>
        <taxon>Viridiplantae</taxon>
        <taxon>Streptophyta</taxon>
        <taxon>Embryophyta</taxon>
        <taxon>Tracheophyta</taxon>
        <taxon>Spermatophyta</taxon>
        <taxon>Magnoliopsida</taxon>
        <taxon>eudicotyledons</taxon>
        <taxon>Gunneridae</taxon>
        <taxon>Pentapetalae</taxon>
        <taxon>rosids</taxon>
        <taxon>fabids</taxon>
        <taxon>Fabales</taxon>
        <taxon>Fabaceae</taxon>
        <taxon>Papilionoideae</taxon>
        <taxon>50 kb inversion clade</taxon>
        <taxon>NPAAA clade</taxon>
        <taxon>Hologalegina</taxon>
        <taxon>IRL clade</taxon>
        <taxon>Cicereae</taxon>
        <taxon>Cicer</taxon>
    </lineage>
</organism>
<feature type="compositionally biased region" description="Basic and acidic residues" evidence="1">
    <location>
        <begin position="144"/>
        <end position="157"/>
    </location>
</feature>
<feature type="compositionally biased region" description="Polar residues" evidence="1">
    <location>
        <begin position="48"/>
        <end position="67"/>
    </location>
</feature>
<dbReference type="Proteomes" id="UP000087171">
    <property type="component" value="Chromosome Ca8"/>
</dbReference>
<gene>
    <name evidence="3" type="primary">LOC101507562</name>
</gene>
<dbReference type="Gene3D" id="3.40.50.300">
    <property type="entry name" value="P-loop containing nucleotide triphosphate hydrolases"/>
    <property type="match status" value="1"/>
</dbReference>
<dbReference type="GO" id="GO:0003689">
    <property type="term" value="F:DNA clamp loader activity"/>
    <property type="evidence" value="ECO:0007669"/>
    <property type="project" value="TreeGrafter"/>
</dbReference>